<dbReference type="Pfam" id="PF00080">
    <property type="entry name" value="Sod_Cu"/>
    <property type="match status" value="1"/>
</dbReference>
<dbReference type="PROSITE" id="PS51257">
    <property type="entry name" value="PROKAR_LIPOPROTEIN"/>
    <property type="match status" value="1"/>
</dbReference>
<keyword evidence="7" id="KW-1185">Reference proteome</keyword>
<dbReference type="RefSeq" id="WP_034213653.1">
    <property type="nucleotide sequence ID" value="NZ_AVCK01000033.1"/>
</dbReference>
<dbReference type="Gene3D" id="2.60.40.200">
    <property type="entry name" value="Superoxide dismutase, copper/zinc binding domain"/>
    <property type="match status" value="1"/>
</dbReference>
<dbReference type="eggNOG" id="COG2032">
    <property type="taxonomic scope" value="Bacteria"/>
</dbReference>
<dbReference type="OrthoDB" id="5431326at2"/>
<keyword evidence="2" id="KW-0862">Zinc</keyword>
<protein>
    <recommendedName>
        <fullName evidence="2">Superoxide dismutase [Cu-Zn]</fullName>
        <ecNumber evidence="2">1.15.1.1</ecNumber>
    </recommendedName>
</protein>
<feature type="domain" description="Superoxide dismutase copper/zinc binding" evidence="5">
    <location>
        <begin position="66"/>
        <end position="198"/>
    </location>
</feature>
<dbReference type="InterPro" id="IPR001424">
    <property type="entry name" value="SOD_Cu_Zn_dom"/>
</dbReference>
<comment type="catalytic activity">
    <reaction evidence="2">
        <text>2 superoxide + 2 H(+) = H2O2 + O2</text>
        <dbReference type="Rhea" id="RHEA:20696"/>
        <dbReference type="ChEBI" id="CHEBI:15378"/>
        <dbReference type="ChEBI" id="CHEBI:15379"/>
        <dbReference type="ChEBI" id="CHEBI:16240"/>
        <dbReference type="ChEBI" id="CHEBI:18421"/>
        <dbReference type="EC" id="1.15.1.1"/>
    </reaction>
</comment>
<evidence type="ECO:0000256" key="3">
    <source>
        <dbReference type="SAM" id="MobiDB-lite"/>
    </source>
</evidence>
<dbReference type="PROSITE" id="PS00332">
    <property type="entry name" value="SOD_CU_ZN_2"/>
    <property type="match status" value="1"/>
</dbReference>
<dbReference type="PANTHER" id="PTHR10003">
    <property type="entry name" value="SUPEROXIDE DISMUTASE CU-ZN -RELATED"/>
    <property type="match status" value="1"/>
</dbReference>
<name>A0A091B0N1_9GAMM</name>
<accession>A0A091B0N1</accession>
<evidence type="ECO:0000256" key="4">
    <source>
        <dbReference type="SAM" id="SignalP"/>
    </source>
</evidence>
<reference evidence="6 7" key="1">
    <citation type="submission" date="2013-09" db="EMBL/GenBank/DDBJ databases">
        <title>Genome sequencing of Arenimonas metalli.</title>
        <authorList>
            <person name="Chen F."/>
            <person name="Wang G."/>
        </authorList>
    </citation>
    <scope>NUCLEOTIDE SEQUENCE [LARGE SCALE GENOMIC DNA]</scope>
    <source>
        <strain evidence="6 7">CF5-1</strain>
    </source>
</reference>
<keyword evidence="4" id="KW-0732">Signal</keyword>
<comment type="caution">
    <text evidence="6">The sequence shown here is derived from an EMBL/GenBank/DDBJ whole genome shotgun (WGS) entry which is preliminary data.</text>
</comment>
<keyword evidence="2" id="KW-0560">Oxidoreductase</keyword>
<dbReference type="GO" id="GO:0004784">
    <property type="term" value="F:superoxide dismutase activity"/>
    <property type="evidence" value="ECO:0007669"/>
    <property type="project" value="UniProtKB-EC"/>
</dbReference>
<comment type="cofactor">
    <cofactor evidence="2">
        <name>Zn(2+)</name>
        <dbReference type="ChEBI" id="CHEBI:29105"/>
    </cofactor>
    <text evidence="2">Binds 1 zinc ion per subunit.</text>
</comment>
<dbReference type="SUPFAM" id="SSF49329">
    <property type="entry name" value="Cu,Zn superoxide dismutase-like"/>
    <property type="match status" value="1"/>
</dbReference>
<evidence type="ECO:0000256" key="1">
    <source>
        <dbReference type="ARBA" id="ARBA00010457"/>
    </source>
</evidence>
<feature type="chain" id="PRO_5001869355" description="Superoxide dismutase [Cu-Zn]" evidence="4">
    <location>
        <begin position="18"/>
        <end position="212"/>
    </location>
</feature>
<dbReference type="InterPro" id="IPR018152">
    <property type="entry name" value="SOD_Cu/Zn_BS"/>
</dbReference>
<feature type="region of interest" description="Disordered" evidence="3">
    <location>
        <begin position="27"/>
        <end position="51"/>
    </location>
</feature>
<dbReference type="STRING" id="1384056.N787_03120"/>
<dbReference type="EC" id="1.15.1.1" evidence="2"/>
<evidence type="ECO:0000256" key="2">
    <source>
        <dbReference type="RuleBase" id="RU000393"/>
    </source>
</evidence>
<feature type="region of interest" description="Disordered" evidence="3">
    <location>
        <begin position="109"/>
        <end position="145"/>
    </location>
</feature>
<comment type="cofactor">
    <cofactor evidence="2">
        <name>Cu cation</name>
        <dbReference type="ChEBI" id="CHEBI:23378"/>
    </cofactor>
    <text evidence="2">Binds 1 copper ion per subunit.</text>
</comment>
<comment type="similarity">
    <text evidence="1 2">Belongs to the Cu-Zn superoxide dismutase family.</text>
</comment>
<dbReference type="AlphaFoldDB" id="A0A091B0N1"/>
<organism evidence="6 7">
    <name type="scientific">Arenimonas metalli CF5-1</name>
    <dbReference type="NCBI Taxonomy" id="1384056"/>
    <lineage>
        <taxon>Bacteria</taxon>
        <taxon>Pseudomonadati</taxon>
        <taxon>Pseudomonadota</taxon>
        <taxon>Gammaproteobacteria</taxon>
        <taxon>Lysobacterales</taxon>
        <taxon>Lysobacteraceae</taxon>
        <taxon>Arenimonas</taxon>
    </lineage>
</organism>
<feature type="compositionally biased region" description="Pro residues" evidence="3">
    <location>
        <begin position="32"/>
        <end position="44"/>
    </location>
</feature>
<dbReference type="GO" id="GO:0005507">
    <property type="term" value="F:copper ion binding"/>
    <property type="evidence" value="ECO:0007669"/>
    <property type="project" value="InterPro"/>
</dbReference>
<proteinExistence type="inferred from homology"/>
<dbReference type="Proteomes" id="UP000029393">
    <property type="component" value="Unassembled WGS sequence"/>
</dbReference>
<comment type="function">
    <text evidence="2">Destroys radicals which are normally produced within the cells and which are toxic to biological systems.</text>
</comment>
<keyword evidence="2" id="KW-0186">Copper</keyword>
<dbReference type="PATRIC" id="fig|1384056.3.peg.2025"/>
<keyword evidence="2" id="KW-0479">Metal-binding</keyword>
<dbReference type="EMBL" id="AVCK01000033">
    <property type="protein sequence ID" value="KFN45132.1"/>
    <property type="molecule type" value="Genomic_DNA"/>
</dbReference>
<evidence type="ECO:0000313" key="6">
    <source>
        <dbReference type="EMBL" id="KFN45132.1"/>
    </source>
</evidence>
<dbReference type="InterPro" id="IPR036423">
    <property type="entry name" value="SOD-like_Cu/Zn_dom_sf"/>
</dbReference>
<dbReference type="CDD" id="cd00305">
    <property type="entry name" value="Cu-Zn_Superoxide_Dismutase"/>
    <property type="match status" value="1"/>
</dbReference>
<evidence type="ECO:0000259" key="5">
    <source>
        <dbReference type="Pfam" id="PF00080"/>
    </source>
</evidence>
<evidence type="ECO:0000313" key="7">
    <source>
        <dbReference type="Proteomes" id="UP000029393"/>
    </source>
</evidence>
<feature type="signal peptide" evidence="4">
    <location>
        <begin position="1"/>
        <end position="17"/>
    </location>
</feature>
<dbReference type="InterPro" id="IPR024134">
    <property type="entry name" value="SOD_Cu/Zn_/chaperone"/>
</dbReference>
<gene>
    <name evidence="6" type="ORF">N787_03120</name>
</gene>
<sequence length="212" mass="20521">MTAFRTVLILGSALALAACSPAETPVAEEAPAPAPAMPAEPAPAPETTQLAASARATLSPVGGSGVSGDLVFDIADGGVRVTGTLAGLQPGATHALHVHEFGDCSAPDATSAGGHFNPGQQPHGDRAAGGAHHAGDIPNQTAGDNGEAAVDQALAGLEIASGGVNDIVGKGVIVHAQADDYTTQPTGNAGGRIACGVIELVNAPPADAGPAE</sequence>